<dbReference type="OrthoDB" id="10413976at2759"/>
<dbReference type="EMBL" id="LXWW01000005">
    <property type="protein sequence ID" value="OAO18140.1"/>
    <property type="molecule type" value="Genomic_DNA"/>
</dbReference>
<comment type="caution">
    <text evidence="1">The sequence shown here is derived from an EMBL/GenBank/DDBJ whole genome shotgun (WGS) entry which is preliminary data.</text>
</comment>
<reference evidence="1 2" key="1">
    <citation type="submission" date="2016-05" db="EMBL/GenBank/DDBJ databases">
        <title>Nuclear genome of Blastocystis sp. subtype 1 NandII.</title>
        <authorList>
            <person name="Gentekaki E."/>
            <person name="Curtis B."/>
            <person name="Stairs C."/>
            <person name="Eme L."/>
            <person name="Herman E."/>
            <person name="Klimes V."/>
            <person name="Arias M.C."/>
            <person name="Elias M."/>
            <person name="Hilliou F."/>
            <person name="Klute M."/>
            <person name="Malik S.-B."/>
            <person name="Pightling A."/>
            <person name="Rachubinski R."/>
            <person name="Salas D."/>
            <person name="Schlacht A."/>
            <person name="Suga H."/>
            <person name="Archibald J."/>
            <person name="Ball S.G."/>
            <person name="Clark G."/>
            <person name="Dacks J."/>
            <person name="Van Der Giezen M."/>
            <person name="Tsaousis A."/>
            <person name="Roger A."/>
        </authorList>
    </citation>
    <scope>NUCLEOTIDE SEQUENCE [LARGE SCALE GENOMIC DNA]</scope>
    <source>
        <strain evidence="2">ATCC 50177 / NandII</strain>
    </source>
</reference>
<protein>
    <submittedName>
        <fullName evidence="1">Uncharacterized protein</fullName>
    </submittedName>
</protein>
<name>A0A196SM48_BLAHN</name>
<accession>A0A196SM48</accession>
<proteinExistence type="predicted"/>
<keyword evidence="2" id="KW-1185">Reference proteome</keyword>
<sequence length="385" mass="44103">MPYSKPHKAEKISTETLVDDTMNVIGEMLTIMVERINCDNNDMELVHADGDLKYFGVGHQIKISKLADTLYSTLKDVLVFVIGEMAKESDIDFKFQVPKHTSFVGGIVKHVAIDVIGQSEEYRRYVSSLVNNPKYDFDTNNQEFQNLYRDVVLKLKERGYLFDDDPEFVSILQTIKDLPPLESAVTQGNQLESINISTEDIIPALHPASFNPIQIKNDVPAPAPQDDQDFIDETDMIKATSRNRVILPYLRRLFETRKSALVTLKRAEAASRNVLPDDEIKNAYTERMTQLLNEAQDEVSTSPDMATAHCQFSTIAYLKEHFSKERVSVLEQYLKNEKMMSMKARKRYMKVPSGKRVHYTEQMNPEYTVPMQTEVLHPDNLIPMI</sequence>
<evidence type="ECO:0000313" key="1">
    <source>
        <dbReference type="EMBL" id="OAO18140.1"/>
    </source>
</evidence>
<organism evidence="1 2">
    <name type="scientific">Blastocystis sp. subtype 1 (strain ATCC 50177 / NandII)</name>
    <dbReference type="NCBI Taxonomy" id="478820"/>
    <lineage>
        <taxon>Eukaryota</taxon>
        <taxon>Sar</taxon>
        <taxon>Stramenopiles</taxon>
        <taxon>Bigyra</taxon>
        <taxon>Opalozoa</taxon>
        <taxon>Opalinata</taxon>
        <taxon>Blastocystidae</taxon>
        <taxon>Blastocystis</taxon>
    </lineage>
</organism>
<gene>
    <name evidence="1" type="ORF">AV274_0124</name>
</gene>
<evidence type="ECO:0000313" key="2">
    <source>
        <dbReference type="Proteomes" id="UP000078348"/>
    </source>
</evidence>
<dbReference type="Proteomes" id="UP000078348">
    <property type="component" value="Unassembled WGS sequence"/>
</dbReference>
<dbReference type="AlphaFoldDB" id="A0A196SM48"/>